<dbReference type="RefSeq" id="WP_192277599.1">
    <property type="nucleotide sequence ID" value="NZ_JACZDF010000001.1"/>
</dbReference>
<dbReference type="PANTHER" id="PTHR43335:SF4">
    <property type="entry name" value="ABC TRANSPORTER, ATP-BINDING PROTEIN"/>
    <property type="match status" value="1"/>
</dbReference>
<evidence type="ECO:0000259" key="5">
    <source>
        <dbReference type="PROSITE" id="PS50893"/>
    </source>
</evidence>
<organism evidence="6 7">
    <name type="scientific">Flavimobilis rhizosphaerae</name>
    <dbReference type="NCBI Taxonomy" id="2775421"/>
    <lineage>
        <taxon>Bacteria</taxon>
        <taxon>Bacillati</taxon>
        <taxon>Actinomycetota</taxon>
        <taxon>Actinomycetes</taxon>
        <taxon>Micrococcales</taxon>
        <taxon>Jonesiaceae</taxon>
        <taxon>Flavimobilis</taxon>
    </lineage>
</organism>
<dbReference type="Gene3D" id="3.40.50.300">
    <property type="entry name" value="P-loop containing nucleotide triphosphate hydrolases"/>
    <property type="match status" value="1"/>
</dbReference>
<dbReference type="InterPro" id="IPR003593">
    <property type="entry name" value="AAA+_ATPase"/>
</dbReference>
<protein>
    <submittedName>
        <fullName evidence="6">ATP-binding cassette domain-containing protein</fullName>
    </submittedName>
</protein>
<evidence type="ECO:0000313" key="6">
    <source>
        <dbReference type="EMBL" id="MBD9698438.1"/>
    </source>
</evidence>
<comment type="similarity">
    <text evidence="1">Belongs to the ABC transporter superfamily.</text>
</comment>
<dbReference type="PANTHER" id="PTHR43335">
    <property type="entry name" value="ABC TRANSPORTER, ATP-BINDING PROTEIN"/>
    <property type="match status" value="1"/>
</dbReference>
<reference evidence="6 7" key="1">
    <citation type="submission" date="2020-09" db="EMBL/GenBank/DDBJ databases">
        <title>Flavimobilis rhizosphaerae sp. nov., isolated from rhizosphere soil of Spartina alterniflora.</title>
        <authorList>
            <person name="Hanqin C."/>
        </authorList>
    </citation>
    <scope>NUCLEOTIDE SEQUENCE [LARGE SCALE GENOMIC DNA]</scope>
    <source>
        <strain evidence="6 7">GY 10621</strain>
    </source>
</reference>
<keyword evidence="3" id="KW-0547">Nucleotide-binding</keyword>
<feature type="domain" description="ABC transporter" evidence="5">
    <location>
        <begin position="14"/>
        <end position="239"/>
    </location>
</feature>
<dbReference type="SUPFAM" id="SSF52540">
    <property type="entry name" value="P-loop containing nucleoside triphosphate hydrolases"/>
    <property type="match status" value="1"/>
</dbReference>
<dbReference type="GO" id="GO:0005524">
    <property type="term" value="F:ATP binding"/>
    <property type="evidence" value="ECO:0007669"/>
    <property type="project" value="UniProtKB-KW"/>
</dbReference>
<dbReference type="SMART" id="SM00382">
    <property type="entry name" value="AAA"/>
    <property type="match status" value="1"/>
</dbReference>
<dbReference type="InterPro" id="IPR027417">
    <property type="entry name" value="P-loop_NTPase"/>
</dbReference>
<gene>
    <name evidence="6" type="ORF">IGS67_02870</name>
</gene>
<dbReference type="Pfam" id="PF00005">
    <property type="entry name" value="ABC_tran"/>
    <property type="match status" value="1"/>
</dbReference>
<name>A0ABR9DMU7_9MICO</name>
<evidence type="ECO:0000256" key="1">
    <source>
        <dbReference type="ARBA" id="ARBA00005417"/>
    </source>
</evidence>
<evidence type="ECO:0000313" key="7">
    <source>
        <dbReference type="Proteomes" id="UP000642107"/>
    </source>
</evidence>
<keyword evidence="7" id="KW-1185">Reference proteome</keyword>
<proteinExistence type="inferred from homology"/>
<evidence type="ECO:0000256" key="3">
    <source>
        <dbReference type="ARBA" id="ARBA00022741"/>
    </source>
</evidence>
<keyword evidence="4 6" id="KW-0067">ATP-binding</keyword>
<dbReference type="EMBL" id="JACZDF010000001">
    <property type="protein sequence ID" value="MBD9698438.1"/>
    <property type="molecule type" value="Genomic_DNA"/>
</dbReference>
<evidence type="ECO:0000256" key="2">
    <source>
        <dbReference type="ARBA" id="ARBA00022448"/>
    </source>
</evidence>
<sequence>MTASSAPPRTPARLSVRGLTKHFGTVRAVEDLTFDVSPGHVTGFLGPNGAGKTTTLRMLVGLTTPTAGTATIGGVRYTELTDPARTIGVALEASTFHPGRSARAHLQMFAPAAGADAARVEQLLALVGLTGDAHRRVGGYSTGMRQRLALATALLGDPDILVLDEPTNGLDPAGIAWLRSFMRGFADSGRTVLVSSHILSEVQHSVDDVVIVAHGRLVHASPLAALAALAVRTVTVDSPDRAALTDLVTRRGWASEPAGAGAPGALRLLHVRAAEIGAAAFAAGVELHLLTEDAPGLEDVFLRLTGQTTGVAA</sequence>
<dbReference type="Proteomes" id="UP000642107">
    <property type="component" value="Unassembled WGS sequence"/>
</dbReference>
<dbReference type="InterPro" id="IPR003439">
    <property type="entry name" value="ABC_transporter-like_ATP-bd"/>
</dbReference>
<dbReference type="PROSITE" id="PS50893">
    <property type="entry name" value="ABC_TRANSPORTER_2"/>
    <property type="match status" value="1"/>
</dbReference>
<comment type="caution">
    <text evidence="6">The sequence shown here is derived from an EMBL/GenBank/DDBJ whole genome shotgun (WGS) entry which is preliminary data.</text>
</comment>
<keyword evidence="2" id="KW-0813">Transport</keyword>
<evidence type="ECO:0000256" key="4">
    <source>
        <dbReference type="ARBA" id="ARBA00022840"/>
    </source>
</evidence>
<accession>A0ABR9DMU7</accession>